<dbReference type="InterPro" id="IPR008928">
    <property type="entry name" value="6-hairpin_glycosidase_sf"/>
</dbReference>
<reference evidence="2 3" key="1">
    <citation type="journal article" date="2017" name="Front. Microbiol.">
        <title>Labilibaculum manganireducens gen. nov., sp. nov. and Labilibaculum filiforme sp. nov., Novel Bacteroidetes Isolated from Subsurface Sediments of the Baltic Sea.</title>
        <authorList>
            <person name="Vandieken V."/>
            <person name="Marshall I.P."/>
            <person name="Niemann H."/>
            <person name="Engelen B."/>
            <person name="Cypionka H."/>
        </authorList>
    </citation>
    <scope>NUCLEOTIDE SEQUENCE [LARGE SCALE GENOMIC DNA]</scope>
    <source>
        <strain evidence="2 3">59.10-2M</strain>
    </source>
</reference>
<protein>
    <submittedName>
        <fullName evidence="2">Glycosyl transferase</fullName>
    </submittedName>
</protein>
<dbReference type="EMBL" id="MVDE01000013">
    <property type="protein sequence ID" value="PKQ66667.1"/>
    <property type="molecule type" value="Genomic_DNA"/>
</dbReference>
<proteinExistence type="predicted"/>
<dbReference type="Pfam" id="PF00534">
    <property type="entry name" value="Glycos_transf_1"/>
    <property type="match status" value="1"/>
</dbReference>
<organism evidence="2 3">
    <name type="scientific">Labilibaculum manganireducens</name>
    <dbReference type="NCBI Taxonomy" id="1940525"/>
    <lineage>
        <taxon>Bacteria</taxon>
        <taxon>Pseudomonadati</taxon>
        <taxon>Bacteroidota</taxon>
        <taxon>Bacteroidia</taxon>
        <taxon>Marinilabiliales</taxon>
        <taxon>Marinifilaceae</taxon>
        <taxon>Labilibaculum</taxon>
    </lineage>
</organism>
<dbReference type="AlphaFoldDB" id="A0A2N3I8M7"/>
<dbReference type="RefSeq" id="WP_101309765.1">
    <property type="nucleotide sequence ID" value="NZ_MVDE01000013.1"/>
</dbReference>
<evidence type="ECO:0000259" key="1">
    <source>
        <dbReference type="Pfam" id="PF00534"/>
    </source>
</evidence>
<dbReference type="SUPFAM" id="SSF53756">
    <property type="entry name" value="UDP-Glycosyltransferase/glycogen phosphorylase"/>
    <property type="match status" value="1"/>
</dbReference>
<sequence length="755" mass="86232">MKFACIGTYPPRECGIGSFTSDLYHSMVGDITQNENEGFIIAMKNSDEEYSYPKEVKLTIQQENRNEYIAAAKNINNSGADVCILQHEFGIFGGQSGIYILSLLYRLKIHLVVTLHTISNTPSYTQKAILKEICKMANVVVVMNLKAIDFLTDIYDVPREKIAFIEHGVPDFHFDQKKVKKEFNLEEKKILLTFGFLSRNKGIEVAIKALPKLVKKHPNIIYLVLGKIHPGVMRSSGDEYLVYLRQLIKDLMLEDHVIIPNEYIPQEDLFKYLYASDIYITPYNNEAQITSGTLSYAVGAGSAVISTPYWHATELLANGVGRLFDFHNSNQLTDILIELLDEPETLHALRKNAYEFGRNLTWPKTGIKYNNLVSDRLQDKIETKGQSFDILNMPPFSLKHIHRLTDDTGIIQHAKFSIPNLKDGYCLDDNARALLMALLANKEKNNYKALELCPIYLSYIQYMQNDDGTFRNFLGFDRNFLDEVGSEDSFGRTIWALGYLLGNAPDYSYYQSGESILKKAVPVFDKLKSIRSIANTIMGISYYLKRNPGDDSMTELLSRLSNKLVESYEANSSDDWRWFEPFLTYDNAMLPLALLHASEIHNDDKIRKTAFTSMEFLISKTFTNGYLSIIGNDGWYEKNGKRAVFAQQPLDAMAMILLFQQAFKLTKNIEYLKKLFKAYMWFHGENDLRISLYDVETNGCCDGLESYGVNRNQGAESTLAYLISHLTVLQAHKDFKKANFIKKRSHGKIQQNLIN</sequence>
<dbReference type="GO" id="GO:0005975">
    <property type="term" value="P:carbohydrate metabolic process"/>
    <property type="evidence" value="ECO:0007669"/>
    <property type="project" value="InterPro"/>
</dbReference>
<keyword evidence="3" id="KW-1185">Reference proteome</keyword>
<evidence type="ECO:0000313" key="3">
    <source>
        <dbReference type="Proteomes" id="UP000233618"/>
    </source>
</evidence>
<dbReference type="Proteomes" id="UP000233618">
    <property type="component" value="Unassembled WGS sequence"/>
</dbReference>
<gene>
    <name evidence="2" type="ORF">BZG01_10345</name>
</gene>
<evidence type="ECO:0000313" key="2">
    <source>
        <dbReference type="EMBL" id="PKQ66667.1"/>
    </source>
</evidence>
<feature type="domain" description="Glycosyl transferase family 1" evidence="1">
    <location>
        <begin position="177"/>
        <end position="355"/>
    </location>
</feature>
<dbReference type="SUPFAM" id="SSF48208">
    <property type="entry name" value="Six-hairpin glycosidases"/>
    <property type="match status" value="1"/>
</dbReference>
<dbReference type="GO" id="GO:0016757">
    <property type="term" value="F:glycosyltransferase activity"/>
    <property type="evidence" value="ECO:0007669"/>
    <property type="project" value="InterPro"/>
</dbReference>
<accession>A0A2N3I8M7</accession>
<dbReference type="PANTHER" id="PTHR12526">
    <property type="entry name" value="GLYCOSYLTRANSFERASE"/>
    <property type="match status" value="1"/>
</dbReference>
<name>A0A2N3I8M7_9BACT</name>
<comment type="caution">
    <text evidence="2">The sequence shown here is derived from an EMBL/GenBank/DDBJ whole genome shotgun (WGS) entry which is preliminary data.</text>
</comment>
<dbReference type="CDD" id="cd03822">
    <property type="entry name" value="GT4_mannosyltransferase-like"/>
    <property type="match status" value="1"/>
</dbReference>
<dbReference type="InterPro" id="IPR001296">
    <property type="entry name" value="Glyco_trans_1"/>
</dbReference>
<dbReference type="PANTHER" id="PTHR12526:SF572">
    <property type="entry name" value="BLL5144 PROTEIN"/>
    <property type="match status" value="1"/>
</dbReference>
<keyword evidence="2" id="KW-0808">Transferase</keyword>
<dbReference type="Gene3D" id="3.40.50.2000">
    <property type="entry name" value="Glycogen Phosphorylase B"/>
    <property type="match status" value="2"/>
</dbReference>